<comment type="caution">
    <text evidence="2">The sequence shown here is derived from an EMBL/GenBank/DDBJ whole genome shotgun (WGS) entry which is preliminary data.</text>
</comment>
<sequence length="202" mass="21582">MGEQAADLDMQLVSATGNDAVALAESERTIALLEEDAVAELIVNEMALTAEMEMVGLALGSFFWEITASVAFIVAVYAATDMLWKVYTQPKEMDIYEPTRTYDASTTATTTSTPSSCPTDPLPCIGDRCQGSPDGTCSGTDFPGCPCNVSGSSIGDITLWGAHFDDAEDLIWSFQIPKPNVPVCVADSTDDVVPLDTSEWDM</sequence>
<evidence type="ECO:0000313" key="3">
    <source>
        <dbReference type="Proteomes" id="UP001446871"/>
    </source>
</evidence>
<gene>
    <name evidence="2" type="ORF">PG996_004152</name>
</gene>
<reference evidence="2 3" key="1">
    <citation type="submission" date="2023-01" db="EMBL/GenBank/DDBJ databases">
        <title>Analysis of 21 Apiospora genomes using comparative genomics revels a genus with tremendous synthesis potential of carbohydrate active enzymes and secondary metabolites.</title>
        <authorList>
            <person name="Sorensen T."/>
        </authorList>
    </citation>
    <scope>NUCLEOTIDE SEQUENCE [LARGE SCALE GENOMIC DNA]</scope>
    <source>
        <strain evidence="2 3">CBS 83171</strain>
    </source>
</reference>
<protein>
    <submittedName>
        <fullName evidence="2">Uncharacterized protein</fullName>
    </submittedName>
</protein>
<keyword evidence="1" id="KW-0472">Membrane</keyword>
<keyword evidence="3" id="KW-1185">Reference proteome</keyword>
<keyword evidence="1" id="KW-0812">Transmembrane</keyword>
<dbReference type="EMBL" id="JAQQWM010000002">
    <property type="protein sequence ID" value="KAK8077982.1"/>
    <property type="molecule type" value="Genomic_DNA"/>
</dbReference>
<evidence type="ECO:0000256" key="1">
    <source>
        <dbReference type="SAM" id="Phobius"/>
    </source>
</evidence>
<proteinExistence type="predicted"/>
<name>A0ABR1W3H3_9PEZI</name>
<accession>A0ABR1W3H3</accession>
<keyword evidence="1" id="KW-1133">Transmembrane helix</keyword>
<organism evidence="2 3">
    <name type="scientific">Apiospora saccharicola</name>
    <dbReference type="NCBI Taxonomy" id="335842"/>
    <lineage>
        <taxon>Eukaryota</taxon>
        <taxon>Fungi</taxon>
        <taxon>Dikarya</taxon>
        <taxon>Ascomycota</taxon>
        <taxon>Pezizomycotina</taxon>
        <taxon>Sordariomycetes</taxon>
        <taxon>Xylariomycetidae</taxon>
        <taxon>Amphisphaeriales</taxon>
        <taxon>Apiosporaceae</taxon>
        <taxon>Apiospora</taxon>
    </lineage>
</organism>
<feature type="transmembrane region" description="Helical" evidence="1">
    <location>
        <begin position="62"/>
        <end position="84"/>
    </location>
</feature>
<evidence type="ECO:0000313" key="2">
    <source>
        <dbReference type="EMBL" id="KAK8077982.1"/>
    </source>
</evidence>
<dbReference type="Proteomes" id="UP001446871">
    <property type="component" value="Unassembled WGS sequence"/>
</dbReference>